<organism evidence="2">
    <name type="scientific">Leptosphaeria maculans (strain JN3 / isolate v23.1.3 / race Av1-4-5-6-7-8)</name>
    <name type="common">Blackleg fungus</name>
    <name type="synonym">Phoma lingam</name>
    <dbReference type="NCBI Taxonomy" id="985895"/>
    <lineage>
        <taxon>Eukaryota</taxon>
        <taxon>Fungi</taxon>
        <taxon>Dikarya</taxon>
        <taxon>Ascomycota</taxon>
        <taxon>Pezizomycotina</taxon>
        <taxon>Dothideomycetes</taxon>
        <taxon>Pleosporomycetidae</taxon>
        <taxon>Pleosporales</taxon>
        <taxon>Pleosporineae</taxon>
        <taxon>Leptosphaeriaceae</taxon>
        <taxon>Plenodomus</taxon>
        <taxon>Plenodomus lingam/Leptosphaeria maculans species complex</taxon>
    </lineage>
</organism>
<dbReference type="VEuPathDB" id="FungiDB:LEMA_P097020.1"/>
<protein>
    <submittedName>
        <fullName evidence="1">Predicted protein</fullName>
    </submittedName>
</protein>
<reference evidence="2" key="1">
    <citation type="journal article" date="2011" name="Nat. Commun.">
        <title>Effector diversification within compartments of the Leptosphaeria maculans genome affected by Repeat-Induced Point mutations.</title>
        <authorList>
            <person name="Rouxel T."/>
            <person name="Grandaubert J."/>
            <person name="Hane J.K."/>
            <person name="Hoede C."/>
            <person name="van de Wouw A.P."/>
            <person name="Couloux A."/>
            <person name="Dominguez V."/>
            <person name="Anthouard V."/>
            <person name="Bally P."/>
            <person name="Bourras S."/>
            <person name="Cozijnsen A.J."/>
            <person name="Ciuffetti L.M."/>
            <person name="Degrave A."/>
            <person name="Dilmaghani A."/>
            <person name="Duret L."/>
            <person name="Fudal I."/>
            <person name="Goodwin S.B."/>
            <person name="Gout L."/>
            <person name="Glaser N."/>
            <person name="Linglin J."/>
            <person name="Kema G.H.J."/>
            <person name="Lapalu N."/>
            <person name="Lawrence C.B."/>
            <person name="May K."/>
            <person name="Meyer M."/>
            <person name="Ollivier B."/>
            <person name="Poulain J."/>
            <person name="Schoch C.L."/>
            <person name="Simon A."/>
            <person name="Spatafora J.W."/>
            <person name="Stachowiak A."/>
            <person name="Turgeon B.G."/>
            <person name="Tyler B.M."/>
            <person name="Vincent D."/>
            <person name="Weissenbach J."/>
            <person name="Amselem J."/>
            <person name="Quesneville H."/>
            <person name="Oliver R.P."/>
            <person name="Wincker P."/>
            <person name="Balesdent M.-H."/>
            <person name="Howlett B.J."/>
        </authorList>
    </citation>
    <scope>NUCLEOTIDE SEQUENCE [LARGE SCALE GENOMIC DNA]</scope>
    <source>
        <strain evidence="2">JN3 / isolate v23.1.3 / race Av1-4-5-6-7-8</strain>
    </source>
</reference>
<dbReference type="AlphaFoldDB" id="E5A3T0"/>
<dbReference type="InParanoid" id="E5A3T0"/>
<dbReference type="Proteomes" id="UP000002668">
    <property type="component" value="Genome"/>
</dbReference>
<dbReference type="HOGENOM" id="CLU_2740496_0_0_1"/>
<proteinExistence type="predicted"/>
<evidence type="ECO:0000313" key="2">
    <source>
        <dbReference type="Proteomes" id="UP000002668"/>
    </source>
</evidence>
<sequence>MLTASYISTVGQEHCQPIPEDGEVVASGHNLTAEQRPGITNRKTSVDRFRAYPSRPTVFLCVPPRLSIFTG</sequence>
<accession>E5A3T0</accession>
<dbReference type="EMBL" id="FP929133">
    <property type="protein sequence ID" value="CBX98293.1"/>
    <property type="molecule type" value="Genomic_DNA"/>
</dbReference>
<keyword evidence="2" id="KW-1185">Reference proteome</keyword>
<gene>
    <name evidence="1" type="ORF">LEMA_P097020.1</name>
</gene>
<evidence type="ECO:0000313" key="1">
    <source>
        <dbReference type="EMBL" id="CBX98293.1"/>
    </source>
</evidence>
<name>E5A3T0_LEPMJ</name>